<reference evidence="13 14" key="1">
    <citation type="submission" date="2019-07" db="EMBL/GenBank/DDBJ databases">
        <authorList>
            <person name="Kim J."/>
        </authorList>
    </citation>
    <scope>NUCLEOTIDE SEQUENCE [LARGE SCALE GENOMIC DNA]</scope>
    <source>
        <strain evidence="13 14">G13</strain>
    </source>
</reference>
<evidence type="ECO:0000256" key="1">
    <source>
        <dbReference type="ARBA" id="ARBA00004496"/>
    </source>
</evidence>
<dbReference type="PANTHER" id="PTHR42713">
    <property type="entry name" value="HISTIDINE KINASE-RELATED"/>
    <property type="match status" value="1"/>
</dbReference>
<evidence type="ECO:0000259" key="12">
    <source>
        <dbReference type="PROSITE" id="PS50887"/>
    </source>
</evidence>
<dbReference type="InterPro" id="IPR000160">
    <property type="entry name" value="GGDEF_dom"/>
</dbReference>
<dbReference type="InterPro" id="IPR001789">
    <property type="entry name" value="Sig_transdc_resp-reg_receiver"/>
</dbReference>
<dbReference type="GO" id="GO:0000160">
    <property type="term" value="P:phosphorelay signal transduction system"/>
    <property type="evidence" value="ECO:0007669"/>
    <property type="project" value="UniProtKB-KW"/>
</dbReference>
<feature type="domain" description="Response regulatory" evidence="11">
    <location>
        <begin position="31"/>
        <end position="148"/>
    </location>
</feature>
<evidence type="ECO:0000313" key="14">
    <source>
        <dbReference type="Proteomes" id="UP000316330"/>
    </source>
</evidence>
<dbReference type="Pfam" id="PF12833">
    <property type="entry name" value="HTH_18"/>
    <property type="match status" value="1"/>
</dbReference>
<dbReference type="PROSITE" id="PS50887">
    <property type="entry name" value="GGDEF"/>
    <property type="match status" value="1"/>
</dbReference>
<dbReference type="Pfam" id="PF17853">
    <property type="entry name" value="GGDEF_2"/>
    <property type="match status" value="1"/>
</dbReference>
<evidence type="ECO:0000259" key="11">
    <source>
        <dbReference type="PROSITE" id="PS50110"/>
    </source>
</evidence>
<dbReference type="PANTHER" id="PTHR42713:SF3">
    <property type="entry name" value="TRANSCRIPTIONAL REGULATORY PROTEIN HPTR"/>
    <property type="match status" value="1"/>
</dbReference>
<comment type="subcellular location">
    <subcellularLocation>
        <location evidence="1">Cytoplasm</location>
    </subcellularLocation>
</comment>
<keyword evidence="7" id="KW-0804">Transcription</keyword>
<feature type="domain" description="GGDEF" evidence="12">
    <location>
        <begin position="207"/>
        <end position="337"/>
    </location>
</feature>
<dbReference type="SUPFAM" id="SSF52172">
    <property type="entry name" value="CheY-like"/>
    <property type="match status" value="1"/>
</dbReference>
<keyword evidence="3 8" id="KW-0597">Phosphoprotein</keyword>
<name>A0A559IV70_9BACL</name>
<evidence type="ECO:0000256" key="7">
    <source>
        <dbReference type="ARBA" id="ARBA00023163"/>
    </source>
</evidence>
<dbReference type="PROSITE" id="PS01124">
    <property type="entry name" value="HTH_ARAC_FAMILY_2"/>
    <property type="match status" value="1"/>
</dbReference>
<evidence type="ECO:0000256" key="5">
    <source>
        <dbReference type="ARBA" id="ARBA00023015"/>
    </source>
</evidence>
<evidence type="ECO:0000256" key="4">
    <source>
        <dbReference type="ARBA" id="ARBA00023012"/>
    </source>
</evidence>
<evidence type="ECO:0000256" key="8">
    <source>
        <dbReference type="PROSITE-ProRule" id="PRU00169"/>
    </source>
</evidence>
<dbReference type="PRINTS" id="PR00032">
    <property type="entry name" value="HTHARAC"/>
</dbReference>
<dbReference type="InterPro" id="IPR009057">
    <property type="entry name" value="Homeodomain-like_sf"/>
</dbReference>
<dbReference type="SMART" id="SM00448">
    <property type="entry name" value="REC"/>
    <property type="match status" value="1"/>
</dbReference>
<feature type="domain" description="HTH araC/xylS-type" evidence="10">
    <location>
        <begin position="460"/>
        <end position="559"/>
    </location>
</feature>
<dbReference type="InterPro" id="IPR041522">
    <property type="entry name" value="CdaR_GGDEF"/>
</dbReference>
<dbReference type="GO" id="GO:0005737">
    <property type="term" value="C:cytoplasm"/>
    <property type="evidence" value="ECO:0007669"/>
    <property type="project" value="UniProtKB-SubCell"/>
</dbReference>
<evidence type="ECO:0000256" key="2">
    <source>
        <dbReference type="ARBA" id="ARBA00022490"/>
    </source>
</evidence>
<keyword evidence="2" id="KW-0963">Cytoplasm</keyword>
<dbReference type="InterPro" id="IPR011006">
    <property type="entry name" value="CheY-like_superfamily"/>
</dbReference>
<evidence type="ECO:0000256" key="6">
    <source>
        <dbReference type="ARBA" id="ARBA00023125"/>
    </source>
</evidence>
<evidence type="ECO:0000259" key="10">
    <source>
        <dbReference type="PROSITE" id="PS01124"/>
    </source>
</evidence>
<dbReference type="Pfam" id="PF00072">
    <property type="entry name" value="Response_reg"/>
    <property type="match status" value="1"/>
</dbReference>
<dbReference type="OrthoDB" id="9794370at2"/>
<dbReference type="GO" id="GO:0043565">
    <property type="term" value="F:sequence-specific DNA binding"/>
    <property type="evidence" value="ECO:0007669"/>
    <property type="project" value="InterPro"/>
</dbReference>
<sequence length="571" mass="65847">MNEHSYNKSLKAKIMLTSKSDISQTEGNMYKIAIVDDEDEIREGIEDLIQWENHGFQFIGSFENGNEALKVFEDRVPDLVLTDICMPYMDGVELTRYLADKYPLTKVIMLTGYDDFQYTQQAIQLRVYDYILKPFSANQLRSVLDKAKLEMDEDNRKKEDIHKLKLQLNQSLPLLKERFLESLVTAPMKGKEIEEKLAFFNLPLSGPCYVAIVIDVDDFGERELSQSVTEQELMYYAVYNIIEEIMGSDQSIVFRNREDRIVVILSDEDTSKVQGTAQALSEETRNSVESYLRFTVTIGIGNPIRSLQGIVQAYQSALAALDNRFLLGKNKVITYPELDINQRTHIAMYPEWEKKLILAVRTGTGKEVNEAIEDYIRNLKNAFIPMKQCYFYIHKVCLALKDTMEEFGQLELFGDPIERLAEIDQYKTLDEIERWLSVICKQIVESVSGQSNNLSKSKVLMAEKYIKDHFSNESLALSDVCQHVQISPSYFGTVFKTYTGETFIEYVTRIRIEKAMELLKCTDLKTYEIAHNTGYKDPHYFSLIFKKKAGVSPTEYRGRIRNDPQPEVEGD</sequence>
<gene>
    <name evidence="13" type="ORF">FPZ45_24830</name>
</gene>
<comment type="caution">
    <text evidence="13">The sequence shown here is derived from an EMBL/GenBank/DDBJ whole genome shotgun (WGS) entry which is preliminary data.</text>
</comment>
<keyword evidence="6" id="KW-0238">DNA-binding</keyword>
<dbReference type="Gene3D" id="1.10.10.60">
    <property type="entry name" value="Homeodomain-like"/>
    <property type="match status" value="2"/>
</dbReference>
<keyword evidence="14" id="KW-1185">Reference proteome</keyword>
<dbReference type="EMBL" id="VNJJ01000030">
    <property type="protein sequence ID" value="TVX91539.1"/>
    <property type="molecule type" value="Genomic_DNA"/>
</dbReference>
<evidence type="ECO:0000313" key="13">
    <source>
        <dbReference type="EMBL" id="TVX91539.1"/>
    </source>
</evidence>
<keyword evidence="5" id="KW-0805">Transcription regulation</keyword>
<dbReference type="SMART" id="SM00342">
    <property type="entry name" value="HTH_ARAC"/>
    <property type="match status" value="1"/>
</dbReference>
<dbReference type="PROSITE" id="PS50110">
    <property type="entry name" value="RESPONSE_REGULATORY"/>
    <property type="match status" value="1"/>
</dbReference>
<protein>
    <submittedName>
        <fullName evidence="13">Response regulator</fullName>
    </submittedName>
</protein>
<keyword evidence="9" id="KW-0175">Coiled coil</keyword>
<proteinExistence type="predicted"/>
<dbReference type="InterPro" id="IPR018060">
    <property type="entry name" value="HTH_AraC"/>
</dbReference>
<keyword evidence="4" id="KW-0902">Two-component regulatory system</keyword>
<dbReference type="Gene3D" id="3.40.50.2300">
    <property type="match status" value="1"/>
</dbReference>
<dbReference type="Proteomes" id="UP000316330">
    <property type="component" value="Unassembled WGS sequence"/>
</dbReference>
<evidence type="ECO:0000256" key="9">
    <source>
        <dbReference type="SAM" id="Coils"/>
    </source>
</evidence>
<dbReference type="AlphaFoldDB" id="A0A559IV70"/>
<dbReference type="CDD" id="cd17536">
    <property type="entry name" value="REC_YesN-like"/>
    <property type="match status" value="1"/>
</dbReference>
<dbReference type="SUPFAM" id="SSF46689">
    <property type="entry name" value="Homeodomain-like"/>
    <property type="match status" value="2"/>
</dbReference>
<dbReference type="InterPro" id="IPR051552">
    <property type="entry name" value="HptR"/>
</dbReference>
<evidence type="ECO:0000256" key="3">
    <source>
        <dbReference type="ARBA" id="ARBA00022553"/>
    </source>
</evidence>
<feature type="modified residue" description="4-aspartylphosphate" evidence="8">
    <location>
        <position position="83"/>
    </location>
</feature>
<accession>A0A559IV70</accession>
<dbReference type="InterPro" id="IPR020449">
    <property type="entry name" value="Tscrpt_reg_AraC-type_HTH"/>
</dbReference>
<organism evidence="13 14">
    <name type="scientific">Cohnella terricola</name>
    <dbReference type="NCBI Taxonomy" id="1289167"/>
    <lineage>
        <taxon>Bacteria</taxon>
        <taxon>Bacillati</taxon>
        <taxon>Bacillota</taxon>
        <taxon>Bacilli</taxon>
        <taxon>Bacillales</taxon>
        <taxon>Paenibacillaceae</taxon>
        <taxon>Cohnella</taxon>
    </lineage>
</organism>
<dbReference type="GO" id="GO:0003700">
    <property type="term" value="F:DNA-binding transcription factor activity"/>
    <property type="evidence" value="ECO:0007669"/>
    <property type="project" value="InterPro"/>
</dbReference>
<feature type="coiled-coil region" evidence="9">
    <location>
        <begin position="137"/>
        <end position="164"/>
    </location>
</feature>